<name>A0A4S4FWJ7_9MICO</name>
<dbReference type="Proteomes" id="UP000307380">
    <property type="component" value="Unassembled WGS sequence"/>
</dbReference>
<evidence type="ECO:0000256" key="1">
    <source>
        <dbReference type="ARBA" id="ARBA00023125"/>
    </source>
</evidence>
<dbReference type="OrthoDB" id="3825402at2"/>
<dbReference type="PANTHER" id="PTHR30055">
    <property type="entry name" value="HTH-TYPE TRANSCRIPTIONAL REGULATOR RUTR"/>
    <property type="match status" value="1"/>
</dbReference>
<dbReference type="SUPFAM" id="SSF46689">
    <property type="entry name" value="Homeodomain-like"/>
    <property type="match status" value="1"/>
</dbReference>
<dbReference type="Gene3D" id="1.10.357.10">
    <property type="entry name" value="Tetracycline Repressor, domain 2"/>
    <property type="match status" value="1"/>
</dbReference>
<feature type="domain" description="HTH tetR-type" evidence="4">
    <location>
        <begin position="24"/>
        <end position="84"/>
    </location>
</feature>
<sequence length="213" mass="23426">MSGENALGSDHRTRQARVGDELRRDTRDRLLKAAEQEFAAHGYAAATVTRLAAAARVSVQTLYSAWGSKRALLRGYMERALPGGLSSPEEASERFTAEMAPAQRLVELADLVAEVAGRASLGWRLYRDAAAVDPRIAEDWNELQLLRHRLIDQIISAIPEGALTAGLTRKAAIDTAWAIASPESYELLVSRLGYTLDEFRGWLRQALLRALLA</sequence>
<evidence type="ECO:0000313" key="6">
    <source>
        <dbReference type="Proteomes" id="UP000307380"/>
    </source>
</evidence>
<dbReference type="EMBL" id="SSSN01000005">
    <property type="protein sequence ID" value="THG34305.1"/>
    <property type="molecule type" value="Genomic_DNA"/>
</dbReference>
<feature type="compositionally biased region" description="Basic and acidic residues" evidence="3">
    <location>
        <begin position="9"/>
        <end position="21"/>
    </location>
</feature>
<dbReference type="InterPro" id="IPR009057">
    <property type="entry name" value="Homeodomain-like_sf"/>
</dbReference>
<evidence type="ECO:0000256" key="2">
    <source>
        <dbReference type="PROSITE-ProRule" id="PRU00335"/>
    </source>
</evidence>
<dbReference type="GO" id="GO:0000976">
    <property type="term" value="F:transcription cis-regulatory region binding"/>
    <property type="evidence" value="ECO:0007669"/>
    <property type="project" value="TreeGrafter"/>
</dbReference>
<dbReference type="GO" id="GO:0003700">
    <property type="term" value="F:DNA-binding transcription factor activity"/>
    <property type="evidence" value="ECO:0007669"/>
    <property type="project" value="TreeGrafter"/>
</dbReference>
<proteinExistence type="predicted"/>
<evidence type="ECO:0000256" key="3">
    <source>
        <dbReference type="SAM" id="MobiDB-lite"/>
    </source>
</evidence>
<dbReference type="Pfam" id="PF00440">
    <property type="entry name" value="TetR_N"/>
    <property type="match status" value="1"/>
</dbReference>
<dbReference type="PRINTS" id="PR00455">
    <property type="entry name" value="HTHTETR"/>
</dbReference>
<feature type="region of interest" description="Disordered" evidence="3">
    <location>
        <begin position="1"/>
        <end position="21"/>
    </location>
</feature>
<evidence type="ECO:0000259" key="4">
    <source>
        <dbReference type="PROSITE" id="PS50977"/>
    </source>
</evidence>
<dbReference type="PANTHER" id="PTHR30055:SF226">
    <property type="entry name" value="HTH-TYPE TRANSCRIPTIONAL REGULATOR PKSA"/>
    <property type="match status" value="1"/>
</dbReference>
<dbReference type="InterPro" id="IPR050109">
    <property type="entry name" value="HTH-type_TetR-like_transc_reg"/>
</dbReference>
<dbReference type="RefSeq" id="WP_136424103.1">
    <property type="nucleotide sequence ID" value="NZ_OZ241748.1"/>
</dbReference>
<keyword evidence="6" id="KW-1185">Reference proteome</keyword>
<dbReference type="AlphaFoldDB" id="A0A4S4FWJ7"/>
<comment type="caution">
    <text evidence="5">The sequence shown here is derived from an EMBL/GenBank/DDBJ whole genome shotgun (WGS) entry which is preliminary data.</text>
</comment>
<gene>
    <name evidence="5" type="ORF">E6C70_08440</name>
</gene>
<organism evidence="5 6">
    <name type="scientific">Orlajensenia flava</name>
    <dbReference type="NCBI Taxonomy" id="2565934"/>
    <lineage>
        <taxon>Bacteria</taxon>
        <taxon>Bacillati</taxon>
        <taxon>Actinomycetota</taxon>
        <taxon>Actinomycetes</taxon>
        <taxon>Micrococcales</taxon>
        <taxon>Microbacteriaceae</taxon>
        <taxon>Orlajensenia</taxon>
    </lineage>
</organism>
<accession>A0A4S4FWJ7</accession>
<evidence type="ECO:0000313" key="5">
    <source>
        <dbReference type="EMBL" id="THG34305.1"/>
    </source>
</evidence>
<protein>
    <submittedName>
        <fullName evidence="5">TetR/AcrR family transcriptional regulator</fullName>
    </submittedName>
</protein>
<feature type="DNA-binding region" description="H-T-H motif" evidence="2">
    <location>
        <begin position="47"/>
        <end position="66"/>
    </location>
</feature>
<keyword evidence="1 2" id="KW-0238">DNA-binding</keyword>
<dbReference type="PROSITE" id="PS50977">
    <property type="entry name" value="HTH_TETR_2"/>
    <property type="match status" value="1"/>
</dbReference>
<dbReference type="InterPro" id="IPR001647">
    <property type="entry name" value="HTH_TetR"/>
</dbReference>
<reference evidence="5 6" key="1">
    <citation type="submission" date="2019-04" db="EMBL/GenBank/DDBJ databases">
        <authorList>
            <person name="Jiang L."/>
        </authorList>
    </citation>
    <scope>NUCLEOTIDE SEQUENCE [LARGE SCALE GENOMIC DNA]</scope>
    <source>
        <strain evidence="5 6">YIM 131861</strain>
    </source>
</reference>